<dbReference type="Proteomes" id="UP000286287">
    <property type="component" value="Unassembled WGS sequence"/>
</dbReference>
<evidence type="ECO:0000313" key="2">
    <source>
        <dbReference type="EMBL" id="RJF72239.1"/>
    </source>
</evidence>
<protein>
    <submittedName>
        <fullName evidence="2">Uncharacterized protein</fullName>
    </submittedName>
</protein>
<reference evidence="2 3" key="1">
    <citation type="submission" date="2018-09" db="EMBL/GenBank/DDBJ databases">
        <authorList>
            <person name="Zhu H."/>
        </authorList>
    </citation>
    <scope>NUCLEOTIDE SEQUENCE [LARGE SCALE GENOMIC DNA]</scope>
    <source>
        <strain evidence="2 3">K2S05-167</strain>
    </source>
</reference>
<proteinExistence type="predicted"/>
<comment type="caution">
    <text evidence="2">The sequence shown here is derived from an EMBL/GenBank/DDBJ whole genome shotgun (WGS) entry which is preliminary data.</text>
</comment>
<dbReference type="OrthoDB" id="73423at2"/>
<accession>A0A418V832</accession>
<dbReference type="EMBL" id="QYUJ01000014">
    <property type="protein sequence ID" value="RJF72239.1"/>
    <property type="molecule type" value="Genomic_DNA"/>
</dbReference>
<keyword evidence="3" id="KW-1185">Reference proteome</keyword>
<feature type="region of interest" description="Disordered" evidence="1">
    <location>
        <begin position="117"/>
        <end position="139"/>
    </location>
</feature>
<evidence type="ECO:0000313" key="3">
    <source>
        <dbReference type="Proteomes" id="UP000286287"/>
    </source>
</evidence>
<gene>
    <name evidence="2" type="ORF">D3875_12435</name>
</gene>
<sequence>MTYRKLSEQVQELRNPQRSDAFVKRFRDAVREGTFDAMNLTERFTMPKQYNRRGEQGQYQRDSKDMLFEVTPAFTKWFDAVNEELAASRRSARVKPSLEAVESGAVDFKELAAETRRKMQASYEKGQALGKSRAKTRKK</sequence>
<name>A0A418V832_9DEIO</name>
<evidence type="ECO:0000256" key="1">
    <source>
        <dbReference type="SAM" id="MobiDB-lite"/>
    </source>
</evidence>
<dbReference type="RefSeq" id="WP_119764176.1">
    <property type="nucleotide sequence ID" value="NZ_QYUJ01000014.1"/>
</dbReference>
<organism evidence="2 3">
    <name type="scientific">Deinococcus cavernae</name>
    <dbReference type="NCBI Taxonomy" id="2320857"/>
    <lineage>
        <taxon>Bacteria</taxon>
        <taxon>Thermotogati</taxon>
        <taxon>Deinococcota</taxon>
        <taxon>Deinococci</taxon>
        <taxon>Deinococcales</taxon>
        <taxon>Deinococcaceae</taxon>
        <taxon>Deinococcus</taxon>
    </lineage>
</organism>
<dbReference type="AlphaFoldDB" id="A0A418V832"/>